<evidence type="ECO:0000256" key="1">
    <source>
        <dbReference type="ARBA" id="ARBA00012687"/>
    </source>
</evidence>
<gene>
    <name evidence="8" type="ORF">FCM35_KLT07596</name>
</gene>
<dbReference type="GO" id="GO:0005543">
    <property type="term" value="F:phospholipid binding"/>
    <property type="evidence" value="ECO:0007669"/>
    <property type="project" value="TreeGrafter"/>
</dbReference>
<evidence type="ECO:0000313" key="8">
    <source>
        <dbReference type="EMBL" id="KAF3327478.1"/>
    </source>
</evidence>
<dbReference type="InterPro" id="IPR003835">
    <property type="entry name" value="Glyco_trans_19"/>
</dbReference>
<dbReference type="PANTHER" id="PTHR30372:SF4">
    <property type="entry name" value="LIPID-A-DISACCHARIDE SYNTHASE, MITOCHONDRIAL-RELATED"/>
    <property type="match status" value="1"/>
</dbReference>
<dbReference type="EMBL" id="SWLB01000017">
    <property type="protein sequence ID" value="KAF3327478.1"/>
    <property type="molecule type" value="Genomic_DNA"/>
</dbReference>
<evidence type="ECO:0000256" key="6">
    <source>
        <dbReference type="ARBA" id="ARBA00023098"/>
    </source>
</evidence>
<name>A0A833VL53_9POAL</name>
<dbReference type="GO" id="GO:0016020">
    <property type="term" value="C:membrane"/>
    <property type="evidence" value="ECO:0007669"/>
    <property type="project" value="GOC"/>
</dbReference>
<sequence>MFSPLGAIASHSPTRRAFVSLLSDAIATQLRPYSLQSRLVDVAERDGELRVFLVAGEVSGDTIASRLMQGLKDLSPVPVKFTGVGGESMRKSGFESIFSMEEISVMGLWELLPHIVNIRSRINYTVEAAFLFQPHVVITVDSKGFSFRLLKLLRSRYAKGTHGPLHIHYVAPSFWAWKGGEERLRDLRHFVDHILCILPFEAQICKLNGLPATYVGHPILDDSSSLSPLLTVHRRSSSILVSESEKQDQQRQAESFLKHNGLSPGSNIVALLPGSRLQEVRRMLPIYAETMQLLKESFPDLSCVVPIAPNQQVQGYIDKAARYFPVPTALIPGASLETKYVAFNVSKAALCTSGSAVMELMLAGLPSVVSYRAHLITEWLIHFKKKINFISLPNILLNSEVIPEVLFRDCTPENLVKTLRLVLLDKKAREIQIESAKKMVRMLDQSIEQKKEHADLCRIRSPGYIAAWTILHVEKNLH</sequence>
<keyword evidence="9" id="KW-1185">Reference proteome</keyword>
<dbReference type="GO" id="GO:0008915">
    <property type="term" value="F:lipid-A-disaccharide synthase activity"/>
    <property type="evidence" value="ECO:0007669"/>
    <property type="project" value="UniProtKB-EC"/>
</dbReference>
<evidence type="ECO:0000256" key="7">
    <source>
        <dbReference type="ARBA" id="ARBA00048975"/>
    </source>
</evidence>
<dbReference type="PANTHER" id="PTHR30372">
    <property type="entry name" value="LIPID-A-DISACCHARIDE SYNTHASE"/>
    <property type="match status" value="1"/>
</dbReference>
<keyword evidence="4" id="KW-0328">Glycosyltransferase</keyword>
<protein>
    <recommendedName>
        <fullName evidence="1">lipid-A-disaccharide synthase</fullName>
        <ecNumber evidence="1">2.4.1.182</ecNumber>
    </recommendedName>
</protein>
<keyword evidence="5" id="KW-0808">Transferase</keyword>
<dbReference type="Pfam" id="PF02684">
    <property type="entry name" value="LpxB"/>
    <property type="match status" value="2"/>
</dbReference>
<dbReference type="EC" id="2.4.1.182" evidence="1"/>
<evidence type="ECO:0000256" key="5">
    <source>
        <dbReference type="ARBA" id="ARBA00022679"/>
    </source>
</evidence>
<dbReference type="Proteomes" id="UP000623129">
    <property type="component" value="Unassembled WGS sequence"/>
</dbReference>
<accession>A0A833VL53</accession>
<dbReference type="SUPFAM" id="SSF53756">
    <property type="entry name" value="UDP-Glycosyltransferase/glycogen phosphorylase"/>
    <property type="match status" value="1"/>
</dbReference>
<evidence type="ECO:0000256" key="4">
    <source>
        <dbReference type="ARBA" id="ARBA00022676"/>
    </source>
</evidence>
<keyword evidence="3" id="KW-0441">Lipid A biosynthesis</keyword>
<comment type="caution">
    <text evidence="8">The sequence shown here is derived from an EMBL/GenBank/DDBJ whole genome shotgun (WGS) entry which is preliminary data.</text>
</comment>
<keyword evidence="2" id="KW-0444">Lipid biosynthesis</keyword>
<proteinExistence type="predicted"/>
<organism evidence="8 9">
    <name type="scientific">Carex littledalei</name>
    <dbReference type="NCBI Taxonomy" id="544730"/>
    <lineage>
        <taxon>Eukaryota</taxon>
        <taxon>Viridiplantae</taxon>
        <taxon>Streptophyta</taxon>
        <taxon>Embryophyta</taxon>
        <taxon>Tracheophyta</taxon>
        <taxon>Spermatophyta</taxon>
        <taxon>Magnoliopsida</taxon>
        <taxon>Liliopsida</taxon>
        <taxon>Poales</taxon>
        <taxon>Cyperaceae</taxon>
        <taxon>Cyperoideae</taxon>
        <taxon>Cariceae</taxon>
        <taxon>Carex</taxon>
        <taxon>Carex subgen. Euthyceras</taxon>
    </lineage>
</organism>
<comment type="catalytic activity">
    <reaction evidence="7">
        <text>a lipid X + a UDP-2-N,3-O-bis[(3R)-3-hydroxyacyl]-alpha-D-glucosamine = a lipid A disaccharide + UDP + H(+)</text>
        <dbReference type="Rhea" id="RHEA:67828"/>
        <dbReference type="ChEBI" id="CHEBI:15378"/>
        <dbReference type="ChEBI" id="CHEBI:58223"/>
        <dbReference type="ChEBI" id="CHEBI:137748"/>
        <dbReference type="ChEBI" id="CHEBI:176338"/>
        <dbReference type="ChEBI" id="CHEBI:176343"/>
        <dbReference type="EC" id="2.4.1.182"/>
    </reaction>
</comment>
<dbReference type="GO" id="GO:0009245">
    <property type="term" value="P:lipid A biosynthetic process"/>
    <property type="evidence" value="ECO:0007669"/>
    <property type="project" value="UniProtKB-KW"/>
</dbReference>
<evidence type="ECO:0000256" key="3">
    <source>
        <dbReference type="ARBA" id="ARBA00022556"/>
    </source>
</evidence>
<dbReference type="AlphaFoldDB" id="A0A833VL53"/>
<keyword evidence="6" id="KW-0443">Lipid metabolism</keyword>
<evidence type="ECO:0000313" key="9">
    <source>
        <dbReference type="Proteomes" id="UP000623129"/>
    </source>
</evidence>
<dbReference type="OrthoDB" id="2419at2759"/>
<reference evidence="8" key="1">
    <citation type="submission" date="2020-01" db="EMBL/GenBank/DDBJ databases">
        <title>Genome sequence of Kobresia littledalei, the first chromosome-level genome in the family Cyperaceae.</title>
        <authorList>
            <person name="Qu G."/>
        </authorList>
    </citation>
    <scope>NUCLEOTIDE SEQUENCE</scope>
    <source>
        <strain evidence="8">C.B.Clarke</strain>
        <tissue evidence="8">Leaf</tissue>
    </source>
</reference>
<evidence type="ECO:0000256" key="2">
    <source>
        <dbReference type="ARBA" id="ARBA00022516"/>
    </source>
</evidence>